<feature type="domain" description="DNA polymerase III delta N-terminal" evidence="9">
    <location>
        <begin position="3"/>
        <end position="118"/>
    </location>
</feature>
<dbReference type="EMBL" id="DVFV01000123">
    <property type="protein sequence ID" value="HIQ91360.1"/>
    <property type="molecule type" value="Genomic_DNA"/>
</dbReference>
<comment type="similarity">
    <text evidence="7">Belongs to the DNA polymerase HolA subunit family.</text>
</comment>
<evidence type="ECO:0000256" key="1">
    <source>
        <dbReference type="ARBA" id="ARBA00012417"/>
    </source>
</evidence>
<evidence type="ECO:0000259" key="10">
    <source>
        <dbReference type="Pfam" id="PF21694"/>
    </source>
</evidence>
<dbReference type="PANTHER" id="PTHR34388:SF1">
    <property type="entry name" value="DNA POLYMERASE III SUBUNIT DELTA"/>
    <property type="match status" value="1"/>
</dbReference>
<dbReference type="AlphaFoldDB" id="A0A9D0ZU05"/>
<dbReference type="InterPro" id="IPR005790">
    <property type="entry name" value="DNA_polIII_delta"/>
</dbReference>
<keyword evidence="5" id="KW-0235">DNA replication</keyword>
<protein>
    <recommendedName>
        <fullName evidence="2">DNA polymerase III subunit delta</fullName>
        <ecNumber evidence="1">2.7.7.7</ecNumber>
    </recommendedName>
</protein>
<name>A0A9D0ZU05_9FIRM</name>
<evidence type="ECO:0000256" key="5">
    <source>
        <dbReference type="ARBA" id="ARBA00022705"/>
    </source>
</evidence>
<dbReference type="InterPro" id="IPR048466">
    <property type="entry name" value="DNA_pol3_delta-like_C"/>
</dbReference>
<dbReference type="InterPro" id="IPR010372">
    <property type="entry name" value="DNA_pol3_delta_N"/>
</dbReference>
<organism evidence="11 12">
    <name type="scientific">Candidatus Coprosoma intestinipullorum</name>
    <dbReference type="NCBI Taxonomy" id="2840752"/>
    <lineage>
        <taxon>Bacteria</taxon>
        <taxon>Bacillati</taxon>
        <taxon>Bacillota</taxon>
        <taxon>Bacillota incertae sedis</taxon>
        <taxon>Candidatus Coprosoma</taxon>
    </lineage>
</organism>
<dbReference type="NCBIfam" id="TIGR01128">
    <property type="entry name" value="holA"/>
    <property type="match status" value="1"/>
</dbReference>
<comment type="caution">
    <text evidence="11">The sequence shown here is derived from an EMBL/GenBank/DDBJ whole genome shotgun (WGS) entry which is preliminary data.</text>
</comment>
<evidence type="ECO:0000259" key="9">
    <source>
        <dbReference type="Pfam" id="PF06144"/>
    </source>
</evidence>
<evidence type="ECO:0000256" key="6">
    <source>
        <dbReference type="ARBA" id="ARBA00022932"/>
    </source>
</evidence>
<keyword evidence="4 11" id="KW-0548">Nucleotidyltransferase</keyword>
<sequence>MVYLLYGTNDFAIQKEIEKITKDFDKMNISKHDLTEDDIKDVISDAETFSMFADNKVVIAENATIFTSSGNGDLEILENYLADINPNTILIFTINEEKIDERKKITKKIKKDYKLISFNQNETPNSLVRNLLNGYNITSSNINLLIDRVGTNPLILENEVNKIKLYKDDKTVTKEDILNLTTKRPEIDIFKLIDDIVMKNKDEALEIYNEMLKVNEEPLKIVILLASQFRLMYQAKELAKKGYSEKNISEVLKVHPYRVKLALQKGKKYKAETLLNYLNALADIDIAIKTGKTDKNLALELFLLNE</sequence>
<dbReference type="GO" id="GO:0009360">
    <property type="term" value="C:DNA polymerase III complex"/>
    <property type="evidence" value="ECO:0007669"/>
    <property type="project" value="InterPro"/>
</dbReference>
<keyword evidence="3 11" id="KW-0808">Transferase</keyword>
<reference evidence="11" key="1">
    <citation type="submission" date="2020-10" db="EMBL/GenBank/DDBJ databases">
        <authorList>
            <person name="Gilroy R."/>
        </authorList>
    </citation>
    <scope>NUCLEOTIDE SEQUENCE</scope>
    <source>
        <strain evidence="11">CHK147-3167</strain>
    </source>
</reference>
<dbReference type="EC" id="2.7.7.7" evidence="1"/>
<dbReference type="InterPro" id="IPR008921">
    <property type="entry name" value="DNA_pol3_clamp-load_cplx_C"/>
</dbReference>
<dbReference type="Pfam" id="PF06144">
    <property type="entry name" value="DNA_pol3_delta"/>
    <property type="match status" value="1"/>
</dbReference>
<evidence type="ECO:0000256" key="2">
    <source>
        <dbReference type="ARBA" id="ARBA00017703"/>
    </source>
</evidence>
<dbReference type="GO" id="GO:0003887">
    <property type="term" value="F:DNA-directed DNA polymerase activity"/>
    <property type="evidence" value="ECO:0007669"/>
    <property type="project" value="UniProtKB-KW"/>
</dbReference>
<dbReference type="Proteomes" id="UP000886786">
    <property type="component" value="Unassembled WGS sequence"/>
</dbReference>
<dbReference type="SUPFAM" id="SSF52540">
    <property type="entry name" value="P-loop containing nucleoside triphosphate hydrolases"/>
    <property type="match status" value="1"/>
</dbReference>
<dbReference type="SUPFAM" id="SSF48019">
    <property type="entry name" value="post-AAA+ oligomerization domain-like"/>
    <property type="match status" value="1"/>
</dbReference>
<evidence type="ECO:0000313" key="11">
    <source>
        <dbReference type="EMBL" id="HIQ91360.1"/>
    </source>
</evidence>
<gene>
    <name evidence="11" type="primary">holA</name>
    <name evidence="11" type="ORF">IAB27_07055</name>
</gene>
<dbReference type="Gene3D" id="1.10.8.60">
    <property type="match status" value="1"/>
</dbReference>
<accession>A0A9D0ZU05</accession>
<dbReference type="GO" id="GO:0006261">
    <property type="term" value="P:DNA-templated DNA replication"/>
    <property type="evidence" value="ECO:0007669"/>
    <property type="project" value="TreeGrafter"/>
</dbReference>
<dbReference type="PANTHER" id="PTHR34388">
    <property type="entry name" value="DNA POLYMERASE III SUBUNIT DELTA"/>
    <property type="match status" value="1"/>
</dbReference>
<proteinExistence type="inferred from homology"/>
<reference evidence="11" key="2">
    <citation type="journal article" date="2021" name="PeerJ">
        <title>Extensive microbial diversity within the chicken gut microbiome revealed by metagenomics and culture.</title>
        <authorList>
            <person name="Gilroy R."/>
            <person name="Ravi A."/>
            <person name="Getino M."/>
            <person name="Pursley I."/>
            <person name="Horton D.L."/>
            <person name="Alikhan N.F."/>
            <person name="Baker D."/>
            <person name="Gharbi K."/>
            <person name="Hall N."/>
            <person name="Watson M."/>
            <person name="Adriaenssens E.M."/>
            <person name="Foster-Nyarko E."/>
            <person name="Jarju S."/>
            <person name="Secka A."/>
            <person name="Antonio M."/>
            <person name="Oren A."/>
            <person name="Chaudhuri R.R."/>
            <person name="La Ragione R."/>
            <person name="Hildebrand F."/>
            <person name="Pallen M.J."/>
        </authorList>
    </citation>
    <scope>NUCLEOTIDE SEQUENCE</scope>
    <source>
        <strain evidence="11">CHK147-3167</strain>
    </source>
</reference>
<feature type="domain" description="DNA polymerase III delta subunit-like C-terminal" evidence="10">
    <location>
        <begin position="187"/>
        <end position="304"/>
    </location>
</feature>
<dbReference type="Pfam" id="PF21694">
    <property type="entry name" value="DNA_pol3_delta_C"/>
    <property type="match status" value="1"/>
</dbReference>
<dbReference type="GO" id="GO:0003677">
    <property type="term" value="F:DNA binding"/>
    <property type="evidence" value="ECO:0007669"/>
    <property type="project" value="InterPro"/>
</dbReference>
<evidence type="ECO:0000313" key="12">
    <source>
        <dbReference type="Proteomes" id="UP000886786"/>
    </source>
</evidence>
<evidence type="ECO:0000256" key="3">
    <source>
        <dbReference type="ARBA" id="ARBA00022679"/>
    </source>
</evidence>
<evidence type="ECO:0000256" key="4">
    <source>
        <dbReference type="ARBA" id="ARBA00022695"/>
    </source>
</evidence>
<dbReference type="InterPro" id="IPR027417">
    <property type="entry name" value="P-loop_NTPase"/>
</dbReference>
<comment type="catalytic activity">
    <reaction evidence="8">
        <text>DNA(n) + a 2'-deoxyribonucleoside 5'-triphosphate = DNA(n+1) + diphosphate</text>
        <dbReference type="Rhea" id="RHEA:22508"/>
        <dbReference type="Rhea" id="RHEA-COMP:17339"/>
        <dbReference type="Rhea" id="RHEA-COMP:17340"/>
        <dbReference type="ChEBI" id="CHEBI:33019"/>
        <dbReference type="ChEBI" id="CHEBI:61560"/>
        <dbReference type="ChEBI" id="CHEBI:173112"/>
        <dbReference type="EC" id="2.7.7.7"/>
    </reaction>
</comment>
<evidence type="ECO:0000256" key="8">
    <source>
        <dbReference type="ARBA" id="ARBA00049244"/>
    </source>
</evidence>
<dbReference type="Gene3D" id="1.20.272.10">
    <property type="match status" value="1"/>
</dbReference>
<keyword evidence="6" id="KW-0239">DNA-directed DNA polymerase</keyword>
<dbReference type="Gene3D" id="3.40.50.300">
    <property type="entry name" value="P-loop containing nucleotide triphosphate hydrolases"/>
    <property type="match status" value="1"/>
</dbReference>
<evidence type="ECO:0000256" key="7">
    <source>
        <dbReference type="ARBA" id="ARBA00034754"/>
    </source>
</evidence>